<accession>A0ACB6ZDJ6</accession>
<reference evidence="1" key="1">
    <citation type="submission" date="2019-10" db="EMBL/GenBank/DDBJ databases">
        <authorList>
            <consortium name="DOE Joint Genome Institute"/>
            <person name="Kuo A."/>
            <person name="Miyauchi S."/>
            <person name="Kiss E."/>
            <person name="Drula E."/>
            <person name="Kohler A."/>
            <person name="Sanchez-Garcia M."/>
            <person name="Andreopoulos B."/>
            <person name="Barry K.W."/>
            <person name="Bonito G."/>
            <person name="Buee M."/>
            <person name="Carver A."/>
            <person name="Chen C."/>
            <person name="Cichocki N."/>
            <person name="Clum A."/>
            <person name="Culley D."/>
            <person name="Crous P.W."/>
            <person name="Fauchery L."/>
            <person name="Girlanda M."/>
            <person name="Hayes R."/>
            <person name="Keri Z."/>
            <person name="Labutti K."/>
            <person name="Lipzen A."/>
            <person name="Lombard V."/>
            <person name="Magnuson J."/>
            <person name="Maillard F."/>
            <person name="Morin E."/>
            <person name="Murat C."/>
            <person name="Nolan M."/>
            <person name="Ohm R."/>
            <person name="Pangilinan J."/>
            <person name="Pereira M."/>
            <person name="Perotto S."/>
            <person name="Peter M."/>
            <person name="Riley R."/>
            <person name="Sitrit Y."/>
            <person name="Stielow B."/>
            <person name="Szollosi G."/>
            <person name="Zifcakova L."/>
            <person name="Stursova M."/>
            <person name="Spatafora J.W."/>
            <person name="Tedersoo L."/>
            <person name="Vaario L.-M."/>
            <person name="Yamada A."/>
            <person name="Yan M."/>
            <person name="Wang P."/>
            <person name="Xu J."/>
            <person name="Bruns T."/>
            <person name="Baldrian P."/>
            <person name="Vilgalys R."/>
            <person name="Henrissat B."/>
            <person name="Grigoriev I.V."/>
            <person name="Hibbett D."/>
            <person name="Nagy L.G."/>
            <person name="Martin F.M."/>
        </authorList>
    </citation>
    <scope>NUCLEOTIDE SEQUENCE</scope>
    <source>
        <strain evidence="1">P2</strain>
    </source>
</reference>
<keyword evidence="2" id="KW-1185">Reference proteome</keyword>
<gene>
    <name evidence="1" type="ORF">BDM02DRAFT_3117364</name>
</gene>
<proteinExistence type="predicted"/>
<name>A0ACB6ZDJ6_THEGA</name>
<dbReference type="EMBL" id="MU118038">
    <property type="protein sequence ID" value="KAF9647236.1"/>
    <property type="molecule type" value="Genomic_DNA"/>
</dbReference>
<sequence length="123" mass="13915">MSIKITVDTCTYVNHLWVAFVCHSQVCVQQFRPSTLSIEIVLKVRLKRHTRSPANLSRKTLSQQYFCISRRPSLPQKSLQIHLLLPVVARKQGRACATVLVGTGKWTLRVWLVLAIGAGWFAS</sequence>
<evidence type="ECO:0000313" key="1">
    <source>
        <dbReference type="EMBL" id="KAF9647236.1"/>
    </source>
</evidence>
<evidence type="ECO:0000313" key="2">
    <source>
        <dbReference type="Proteomes" id="UP000886501"/>
    </source>
</evidence>
<reference evidence="1" key="2">
    <citation type="journal article" date="2020" name="Nat. Commun.">
        <title>Large-scale genome sequencing of mycorrhizal fungi provides insights into the early evolution of symbiotic traits.</title>
        <authorList>
            <person name="Miyauchi S."/>
            <person name="Kiss E."/>
            <person name="Kuo A."/>
            <person name="Drula E."/>
            <person name="Kohler A."/>
            <person name="Sanchez-Garcia M."/>
            <person name="Morin E."/>
            <person name="Andreopoulos B."/>
            <person name="Barry K.W."/>
            <person name="Bonito G."/>
            <person name="Buee M."/>
            <person name="Carver A."/>
            <person name="Chen C."/>
            <person name="Cichocki N."/>
            <person name="Clum A."/>
            <person name="Culley D."/>
            <person name="Crous P.W."/>
            <person name="Fauchery L."/>
            <person name="Girlanda M."/>
            <person name="Hayes R.D."/>
            <person name="Keri Z."/>
            <person name="LaButti K."/>
            <person name="Lipzen A."/>
            <person name="Lombard V."/>
            <person name="Magnuson J."/>
            <person name="Maillard F."/>
            <person name="Murat C."/>
            <person name="Nolan M."/>
            <person name="Ohm R.A."/>
            <person name="Pangilinan J."/>
            <person name="Pereira M.F."/>
            <person name="Perotto S."/>
            <person name="Peter M."/>
            <person name="Pfister S."/>
            <person name="Riley R."/>
            <person name="Sitrit Y."/>
            <person name="Stielow J.B."/>
            <person name="Szollosi G."/>
            <person name="Zifcakova L."/>
            <person name="Stursova M."/>
            <person name="Spatafora J.W."/>
            <person name="Tedersoo L."/>
            <person name="Vaario L.M."/>
            <person name="Yamada A."/>
            <person name="Yan M."/>
            <person name="Wang P."/>
            <person name="Xu J."/>
            <person name="Bruns T."/>
            <person name="Baldrian P."/>
            <person name="Vilgalys R."/>
            <person name="Dunand C."/>
            <person name="Henrissat B."/>
            <person name="Grigoriev I.V."/>
            <person name="Hibbett D."/>
            <person name="Nagy L.G."/>
            <person name="Martin F.M."/>
        </authorList>
    </citation>
    <scope>NUCLEOTIDE SEQUENCE</scope>
    <source>
        <strain evidence="1">P2</strain>
    </source>
</reference>
<protein>
    <submittedName>
        <fullName evidence="1">Uncharacterized protein</fullName>
    </submittedName>
</protein>
<comment type="caution">
    <text evidence="1">The sequence shown here is derived from an EMBL/GenBank/DDBJ whole genome shotgun (WGS) entry which is preliminary data.</text>
</comment>
<dbReference type="Proteomes" id="UP000886501">
    <property type="component" value="Unassembled WGS sequence"/>
</dbReference>
<feature type="non-terminal residue" evidence="1">
    <location>
        <position position="123"/>
    </location>
</feature>
<organism evidence="1 2">
    <name type="scientific">Thelephora ganbajun</name>
    <name type="common">Ganba fungus</name>
    <dbReference type="NCBI Taxonomy" id="370292"/>
    <lineage>
        <taxon>Eukaryota</taxon>
        <taxon>Fungi</taxon>
        <taxon>Dikarya</taxon>
        <taxon>Basidiomycota</taxon>
        <taxon>Agaricomycotina</taxon>
        <taxon>Agaricomycetes</taxon>
        <taxon>Thelephorales</taxon>
        <taxon>Thelephoraceae</taxon>
        <taxon>Thelephora</taxon>
    </lineage>
</organism>